<gene>
    <name evidence="2" type="ORF">SARC_15208</name>
</gene>
<dbReference type="Gene3D" id="3.20.20.60">
    <property type="entry name" value="Phosphoenolpyruvate-binding domains"/>
    <property type="match status" value="1"/>
</dbReference>
<dbReference type="EMBL" id="KQ247370">
    <property type="protein sequence ID" value="KNC72240.1"/>
    <property type="molecule type" value="Genomic_DNA"/>
</dbReference>
<dbReference type="RefSeq" id="XP_014146142.1">
    <property type="nucleotide sequence ID" value="XM_014290667.1"/>
</dbReference>
<sequence length="71" mass="7884">MSRVNYSSHVARYSSYSPGQGPDDPTNKATGASDQPVRRLTIADLHKLYLDNTKISMLTAYDAMSGTWCDR</sequence>
<evidence type="ECO:0000313" key="2">
    <source>
        <dbReference type="EMBL" id="KNC72240.1"/>
    </source>
</evidence>
<evidence type="ECO:0000256" key="1">
    <source>
        <dbReference type="SAM" id="MobiDB-lite"/>
    </source>
</evidence>
<dbReference type="AlphaFoldDB" id="A0A0L0F688"/>
<protein>
    <recommendedName>
        <fullName evidence="4">3-methyl-2-oxobutanoate hydroxymethyltransferase</fullName>
    </recommendedName>
</protein>
<evidence type="ECO:0008006" key="4">
    <source>
        <dbReference type="Google" id="ProtNLM"/>
    </source>
</evidence>
<feature type="region of interest" description="Disordered" evidence="1">
    <location>
        <begin position="1"/>
        <end position="36"/>
    </location>
</feature>
<organism evidence="2 3">
    <name type="scientific">Sphaeroforma arctica JP610</name>
    <dbReference type="NCBI Taxonomy" id="667725"/>
    <lineage>
        <taxon>Eukaryota</taxon>
        <taxon>Ichthyosporea</taxon>
        <taxon>Ichthyophonida</taxon>
        <taxon>Sphaeroforma</taxon>
    </lineage>
</organism>
<evidence type="ECO:0000313" key="3">
    <source>
        <dbReference type="Proteomes" id="UP000054560"/>
    </source>
</evidence>
<name>A0A0L0F688_9EUKA</name>
<reference evidence="2 3" key="1">
    <citation type="submission" date="2011-02" db="EMBL/GenBank/DDBJ databases">
        <title>The Genome Sequence of Sphaeroforma arctica JP610.</title>
        <authorList>
            <consortium name="The Broad Institute Genome Sequencing Platform"/>
            <person name="Russ C."/>
            <person name="Cuomo C."/>
            <person name="Young S.K."/>
            <person name="Zeng Q."/>
            <person name="Gargeya S."/>
            <person name="Alvarado L."/>
            <person name="Berlin A."/>
            <person name="Chapman S.B."/>
            <person name="Chen Z."/>
            <person name="Freedman E."/>
            <person name="Gellesch M."/>
            <person name="Goldberg J."/>
            <person name="Griggs A."/>
            <person name="Gujja S."/>
            <person name="Heilman E."/>
            <person name="Heiman D."/>
            <person name="Howarth C."/>
            <person name="Mehta T."/>
            <person name="Neiman D."/>
            <person name="Pearson M."/>
            <person name="Roberts A."/>
            <person name="Saif S."/>
            <person name="Shea T."/>
            <person name="Shenoy N."/>
            <person name="Sisk P."/>
            <person name="Stolte C."/>
            <person name="Sykes S."/>
            <person name="White J."/>
            <person name="Yandava C."/>
            <person name="Burger G."/>
            <person name="Gray M.W."/>
            <person name="Holland P.W.H."/>
            <person name="King N."/>
            <person name="Lang F.B.F."/>
            <person name="Roger A.J."/>
            <person name="Ruiz-Trillo I."/>
            <person name="Haas B."/>
            <person name="Nusbaum C."/>
            <person name="Birren B."/>
        </authorList>
    </citation>
    <scope>NUCLEOTIDE SEQUENCE [LARGE SCALE GENOMIC DNA]</scope>
    <source>
        <strain evidence="2 3">JP610</strain>
    </source>
</reference>
<dbReference type="Proteomes" id="UP000054560">
    <property type="component" value="Unassembled WGS sequence"/>
</dbReference>
<dbReference type="InterPro" id="IPR040442">
    <property type="entry name" value="Pyrv_kinase-like_dom_sf"/>
</dbReference>
<feature type="compositionally biased region" description="Polar residues" evidence="1">
    <location>
        <begin position="1"/>
        <end position="18"/>
    </location>
</feature>
<accession>A0A0L0F688</accession>
<feature type="non-terminal residue" evidence="2">
    <location>
        <position position="71"/>
    </location>
</feature>
<proteinExistence type="predicted"/>
<dbReference type="GeneID" id="25915712"/>
<keyword evidence="3" id="KW-1185">Reference proteome</keyword>